<dbReference type="InterPro" id="IPR001774">
    <property type="entry name" value="DSL"/>
</dbReference>
<evidence type="ECO:0000256" key="3">
    <source>
        <dbReference type="ARBA" id="ARBA00022729"/>
    </source>
</evidence>
<evidence type="ECO:0000256" key="1">
    <source>
        <dbReference type="ARBA" id="ARBA00022473"/>
    </source>
</evidence>
<evidence type="ECO:0000256" key="4">
    <source>
        <dbReference type="ARBA" id="ARBA00022737"/>
    </source>
</evidence>
<keyword evidence="3" id="KW-0732">Signal</keyword>
<keyword evidence="10" id="KW-1185">Reference proteome</keyword>
<dbReference type="InterPro" id="IPR044865">
    <property type="entry name" value="MRH_dom"/>
</dbReference>
<evidence type="ECO:0000259" key="8">
    <source>
        <dbReference type="PROSITE" id="PS51914"/>
    </source>
</evidence>
<reference evidence="9" key="1">
    <citation type="submission" date="2023-03" db="EMBL/GenBank/DDBJ databases">
        <authorList>
            <person name="Steffen K."/>
            <person name="Cardenas P."/>
        </authorList>
    </citation>
    <scope>NUCLEOTIDE SEQUENCE</scope>
</reference>
<keyword evidence="1" id="KW-0217">Developmental protein</keyword>
<keyword evidence="2" id="KW-0245">EGF-like domain</keyword>
<feature type="transmembrane region" description="Helical" evidence="7">
    <location>
        <begin position="477"/>
        <end position="503"/>
    </location>
</feature>
<keyword evidence="7" id="KW-1133">Transmembrane helix</keyword>
<dbReference type="InterPro" id="IPR009011">
    <property type="entry name" value="Man6P_isomerase_rcpt-bd_dom_sf"/>
</dbReference>
<dbReference type="Gene3D" id="2.70.130.10">
    <property type="entry name" value="Mannose-6-phosphate receptor binding domain"/>
    <property type="match status" value="1"/>
</dbReference>
<proteinExistence type="predicted"/>
<comment type="caution">
    <text evidence="9">The sequence shown here is derived from an EMBL/GenBank/DDBJ whole genome shotgun (WGS) entry which is preliminary data.</text>
</comment>
<evidence type="ECO:0000256" key="6">
    <source>
        <dbReference type="SAM" id="MobiDB-lite"/>
    </source>
</evidence>
<dbReference type="Proteomes" id="UP001174909">
    <property type="component" value="Unassembled WGS sequence"/>
</dbReference>
<gene>
    <name evidence="9" type="ORF">GBAR_LOCUS17302</name>
</gene>
<dbReference type="SUPFAM" id="SSF50911">
    <property type="entry name" value="Mannose 6-phosphate receptor domain"/>
    <property type="match status" value="1"/>
</dbReference>
<keyword evidence="7" id="KW-0472">Membrane</keyword>
<keyword evidence="5" id="KW-1015">Disulfide bond</keyword>
<dbReference type="Pfam" id="PF01414">
    <property type="entry name" value="DSL"/>
    <property type="match status" value="2"/>
</dbReference>
<dbReference type="PROSITE" id="PS51914">
    <property type="entry name" value="MRH"/>
    <property type="match status" value="1"/>
</dbReference>
<dbReference type="AlphaFoldDB" id="A0AA35SKY9"/>
<dbReference type="GO" id="GO:0016020">
    <property type="term" value="C:membrane"/>
    <property type="evidence" value="ECO:0007669"/>
    <property type="project" value="InterPro"/>
</dbReference>
<dbReference type="Gene3D" id="2.10.25.140">
    <property type="match status" value="2"/>
</dbReference>
<name>A0AA35SKY9_GEOBA</name>
<evidence type="ECO:0000256" key="2">
    <source>
        <dbReference type="ARBA" id="ARBA00022536"/>
    </source>
</evidence>
<dbReference type="EMBL" id="CASHTH010002486">
    <property type="protein sequence ID" value="CAI8030531.1"/>
    <property type="molecule type" value="Genomic_DNA"/>
</dbReference>
<dbReference type="GO" id="GO:0007154">
    <property type="term" value="P:cell communication"/>
    <property type="evidence" value="ECO:0007669"/>
    <property type="project" value="InterPro"/>
</dbReference>
<protein>
    <recommendedName>
        <fullName evidence="8">MRH domain-containing protein</fullName>
    </recommendedName>
</protein>
<accession>A0AA35SKY9</accession>
<organism evidence="9 10">
    <name type="scientific">Geodia barretti</name>
    <name type="common">Barrett's horny sponge</name>
    <dbReference type="NCBI Taxonomy" id="519541"/>
    <lineage>
        <taxon>Eukaryota</taxon>
        <taxon>Metazoa</taxon>
        <taxon>Porifera</taxon>
        <taxon>Demospongiae</taxon>
        <taxon>Heteroscleromorpha</taxon>
        <taxon>Tetractinellida</taxon>
        <taxon>Astrophorina</taxon>
        <taxon>Geodiidae</taxon>
        <taxon>Geodia</taxon>
    </lineage>
</organism>
<evidence type="ECO:0000256" key="7">
    <source>
        <dbReference type="SAM" id="Phobius"/>
    </source>
</evidence>
<evidence type="ECO:0000313" key="9">
    <source>
        <dbReference type="EMBL" id="CAI8030531.1"/>
    </source>
</evidence>
<feature type="region of interest" description="Disordered" evidence="6">
    <location>
        <begin position="520"/>
        <end position="546"/>
    </location>
</feature>
<feature type="domain" description="MRH" evidence="8">
    <location>
        <begin position="206"/>
        <end position="365"/>
    </location>
</feature>
<keyword evidence="4" id="KW-0677">Repeat</keyword>
<evidence type="ECO:0000256" key="5">
    <source>
        <dbReference type="ARBA" id="ARBA00023157"/>
    </source>
</evidence>
<evidence type="ECO:0000313" key="10">
    <source>
        <dbReference type="Proteomes" id="UP001174909"/>
    </source>
</evidence>
<keyword evidence="7" id="KW-0812">Transmembrane</keyword>
<sequence length="546" mass="60367">MHLVTTTAANRGNQCVLMDTWTPVPTAPLVVGNLKEPDCNECDDHFEGSDCTFCEPNYYPRNDCSVLCIPQNNSDGHYTCDPFTGNRVCLEGYRDPSNGCVTPAEESDSSTIVGSVGFYVVIALGGLFVTVVLITITIVLSLGRQRRLKYYSGGRRGDPDTQPIVMEGPTSPSISVYEIIPNAECFITTTIGYSGACYQQPTLAPSHCSLTGFDTTAISEKDYFYADVPDGICYNFDEGEPCIILFAFCHPLPLDLSDNCRNPESAICQADKLVHATKSWSMGAYENYTRFYKNVDFDQVGFHVTYSDGSNPGDPDCTAGIQTRVIFVCNKDAQWINRDVTFYIEVDKETCFFNIVAQYSGACYKAHSNIVGWTVNCLDEYVDPSTNCTTCRGNLKEPDCNECDDHFEGSDCTFCEPNYYPRNDCSVICIPQNNSDGHYKCDPFTGNRVCLEGYRDPSNGCVTTAEESDSSTIVGSVGFYVVIALGGLFVTVILITIIIVFSLSRQRRFKYYSGGRRGDPDTQPVVMEGFPQTTDEYPTDDVKTKD</sequence>
<feature type="transmembrane region" description="Helical" evidence="7">
    <location>
        <begin position="116"/>
        <end position="142"/>
    </location>
</feature>